<gene>
    <name evidence="1" type="ORF">CAMSH0001_0680</name>
</gene>
<dbReference type="AlphaFoldDB" id="C6RGM5"/>
<comment type="caution">
    <text evidence="1">The sequence shown here is derived from an EMBL/GenBank/DDBJ whole genome shotgun (WGS) entry which is preliminary data.</text>
</comment>
<evidence type="ECO:0000313" key="2">
    <source>
        <dbReference type="Proteomes" id="UP000003107"/>
    </source>
</evidence>
<name>C6RGM5_9BACT</name>
<accession>C6RGM5</accession>
<evidence type="ECO:0000313" key="1">
    <source>
        <dbReference type="EMBL" id="EET79575.1"/>
    </source>
</evidence>
<organism evidence="1 2">
    <name type="scientific">Campylobacter showae RM3277</name>
    <dbReference type="NCBI Taxonomy" id="553219"/>
    <lineage>
        <taxon>Bacteria</taxon>
        <taxon>Pseudomonadati</taxon>
        <taxon>Campylobacterota</taxon>
        <taxon>Epsilonproteobacteria</taxon>
        <taxon>Campylobacterales</taxon>
        <taxon>Campylobacteraceae</taxon>
        <taxon>Campylobacter</taxon>
    </lineage>
</organism>
<sequence length="42" mass="5128">MKFSVQKRGRNMRKKSKIEVYFRNIQVRILPLLPSLETYVFI</sequence>
<proteinExistence type="predicted"/>
<protein>
    <submittedName>
        <fullName evidence="1">Uncharacterized protein</fullName>
    </submittedName>
</protein>
<reference evidence="1 2" key="1">
    <citation type="submission" date="2009-07" db="EMBL/GenBank/DDBJ databases">
        <authorList>
            <person name="Madupu R."/>
            <person name="Sebastian Y."/>
            <person name="Durkin A.S."/>
            <person name="Torralba M."/>
            <person name="Methe B."/>
            <person name="Sutton G.G."/>
            <person name="Strausberg R.L."/>
            <person name="Nelson K.E."/>
        </authorList>
    </citation>
    <scope>NUCLEOTIDE SEQUENCE [LARGE SCALE GENOMIC DNA]</scope>
    <source>
        <strain evidence="1 2">RM3277</strain>
    </source>
</reference>
<dbReference type="EMBL" id="ACVQ01000019">
    <property type="protein sequence ID" value="EET79575.1"/>
    <property type="molecule type" value="Genomic_DNA"/>
</dbReference>
<dbReference type="STRING" id="553219.CAMSH0001_0680"/>
<keyword evidence="2" id="KW-1185">Reference proteome</keyword>
<dbReference type="Proteomes" id="UP000003107">
    <property type="component" value="Unassembled WGS sequence"/>
</dbReference>